<dbReference type="NCBIfam" id="TIGR02603">
    <property type="entry name" value="CxxCH_TIGR02603"/>
    <property type="match status" value="1"/>
</dbReference>
<keyword evidence="1 4" id="KW-0349">Heme</keyword>
<evidence type="ECO:0000256" key="2">
    <source>
        <dbReference type="ARBA" id="ARBA00022723"/>
    </source>
</evidence>
<keyword evidence="2 4" id="KW-0479">Metal-binding</keyword>
<name>A0A517P054_9BACT</name>
<sequence precursor="true">MITTTRLLAITGLVSLAIAVGAEDAARPNWVGDPQTPADDEIAVFRKSFTVEEEFSKATIQASGESMAVQVWMDGRMLLDLEPYDPVALMNVAGQLEMGTHEFTVRCRSVDGPSAFFLCLQLRSAEKVIQQVVTDATWQCGSGPATTYGTVDAKSLVDEKRRVAVAASDNYDQWKLARDANDETASVRFDTTPGFEIRRVRHAKKNEDSWVSMAFDSKGRVLIAKEKQGLLRMRLSPDGREVVETHTVEDTLQECRGLLFVDDVLYANANNSKGLYRLKPETDDRFGDPELLYESTGGVGHGRNDLALGPDGKIYSIHGDSVGLPADANDLTSPLRDARNGKKTSEGHLIRVDPSNGTVEVVAAGLRNPFGIDFNRQGDVFTYDADAEYDMGSSWYRPTRVSHLVAGGDYGWRGVTKSWPPYFPDHADNARPNLDIGKGSPTAVKFGTRSDFPQRYRDALFILDWTYGRIIAAHMVPCGASYRMMGETFLQGRPLNVTDLDFGPDGCLYFVTGGRKTQSALYRVQYVGREKQPPSQQTPQQIAREAFAAESRKRRAALESKLVQPTSEIEADMIVAGLSDADPWIRHAARNVLERNRSLATELLPAELNLAAKLEVLLANCRALRQGDNRAQCAGIESELHELPLATATRSQKLAALQCHLLLFDSTWVTEEFKRRSAKDLAALYPDPSFEVNRLLSELLVRLADGSVVEKTVAVMAQSSDPVERFHSLYVLRNADRGWTEKLRREYFNQLAAAKHFVRGEGMGTFLAKIREEAIEQISPKEQSRWRDFLENLSQPVESSAPKATRPFVRNWTVDELIQSVGTGKGDLQRGRQVFVDAACANCHRHGEIGTFVGPDLSAVSRRFARRDVLDSIVHPSRVIAPKYQSIQVVTSDGKTHVGQVALGGDYRSTKLRIAVDPNQPSKVIEIEKSTIESERPSPVSWMPTGLLDTFSAAEIGDLLLYLESDGILGSDEDQTREK</sequence>
<dbReference type="InterPro" id="IPR055557">
    <property type="entry name" value="DUF7133"/>
</dbReference>
<dbReference type="Gene3D" id="1.10.760.10">
    <property type="entry name" value="Cytochrome c-like domain"/>
    <property type="match status" value="1"/>
</dbReference>
<reference evidence="7 8" key="1">
    <citation type="submission" date="2019-02" db="EMBL/GenBank/DDBJ databases">
        <title>Deep-cultivation of Planctomycetes and their phenomic and genomic characterization uncovers novel biology.</title>
        <authorList>
            <person name="Wiegand S."/>
            <person name="Jogler M."/>
            <person name="Boedeker C."/>
            <person name="Pinto D."/>
            <person name="Vollmers J."/>
            <person name="Rivas-Marin E."/>
            <person name="Kohn T."/>
            <person name="Peeters S.H."/>
            <person name="Heuer A."/>
            <person name="Rast P."/>
            <person name="Oberbeckmann S."/>
            <person name="Bunk B."/>
            <person name="Jeske O."/>
            <person name="Meyerdierks A."/>
            <person name="Storesund J.E."/>
            <person name="Kallscheuer N."/>
            <person name="Luecker S."/>
            <person name="Lage O.M."/>
            <person name="Pohl T."/>
            <person name="Merkel B.J."/>
            <person name="Hornburger P."/>
            <person name="Mueller R.-W."/>
            <person name="Bruemmer F."/>
            <person name="Labrenz M."/>
            <person name="Spormann A.M."/>
            <person name="Op den Camp H."/>
            <person name="Overmann J."/>
            <person name="Amann R."/>
            <person name="Jetten M.S.M."/>
            <person name="Mascher T."/>
            <person name="Medema M.H."/>
            <person name="Devos D.P."/>
            <person name="Kaster A.-K."/>
            <person name="Ovreas L."/>
            <person name="Rohde M."/>
            <person name="Galperin M.Y."/>
            <person name="Jogler C."/>
        </authorList>
    </citation>
    <scope>NUCLEOTIDE SEQUENCE [LARGE SCALE GENOMIC DNA]</scope>
    <source>
        <strain evidence="7 8">K23_9</strain>
    </source>
</reference>
<dbReference type="InterPro" id="IPR011041">
    <property type="entry name" value="Quinoprot_gluc/sorb_DH_b-prop"/>
</dbReference>
<dbReference type="Pfam" id="PF23500">
    <property type="entry name" value="DUF7133"/>
    <property type="match status" value="1"/>
</dbReference>
<evidence type="ECO:0000256" key="4">
    <source>
        <dbReference type="PROSITE-ProRule" id="PRU00433"/>
    </source>
</evidence>
<dbReference type="PROSITE" id="PS51007">
    <property type="entry name" value="CYTC"/>
    <property type="match status" value="1"/>
</dbReference>
<dbReference type="SUPFAM" id="SSF46626">
    <property type="entry name" value="Cytochrome c"/>
    <property type="match status" value="1"/>
</dbReference>
<dbReference type="GO" id="GO:0020037">
    <property type="term" value="F:heme binding"/>
    <property type="evidence" value="ECO:0007669"/>
    <property type="project" value="InterPro"/>
</dbReference>
<dbReference type="Gene3D" id="2.120.10.30">
    <property type="entry name" value="TolB, C-terminal domain"/>
    <property type="match status" value="1"/>
</dbReference>
<dbReference type="RefSeq" id="WP_145420599.1">
    <property type="nucleotide sequence ID" value="NZ_CP036526.1"/>
</dbReference>
<dbReference type="OrthoDB" id="9770043at2"/>
<evidence type="ECO:0000313" key="8">
    <source>
        <dbReference type="Proteomes" id="UP000319817"/>
    </source>
</evidence>
<feature type="chain" id="PRO_5022110724" description="Cytochrome c domain-containing protein" evidence="5">
    <location>
        <begin position="23"/>
        <end position="979"/>
    </location>
</feature>
<feature type="signal peptide" evidence="5">
    <location>
        <begin position="1"/>
        <end position="22"/>
    </location>
</feature>
<dbReference type="GO" id="GO:0009055">
    <property type="term" value="F:electron transfer activity"/>
    <property type="evidence" value="ECO:0007669"/>
    <property type="project" value="InterPro"/>
</dbReference>
<accession>A0A517P054</accession>
<dbReference type="InterPro" id="IPR036909">
    <property type="entry name" value="Cyt_c-like_dom_sf"/>
</dbReference>
<dbReference type="InterPro" id="IPR009056">
    <property type="entry name" value="Cyt_c-like_dom"/>
</dbReference>
<dbReference type="Proteomes" id="UP000319817">
    <property type="component" value="Chromosome"/>
</dbReference>
<gene>
    <name evidence="7" type="ORF">K239x_47650</name>
</gene>
<dbReference type="SUPFAM" id="SSF50952">
    <property type="entry name" value="Soluble quinoprotein glucose dehydrogenase"/>
    <property type="match status" value="1"/>
</dbReference>
<dbReference type="GO" id="GO:0046872">
    <property type="term" value="F:metal ion binding"/>
    <property type="evidence" value="ECO:0007669"/>
    <property type="project" value="UniProtKB-KW"/>
</dbReference>
<dbReference type="AlphaFoldDB" id="A0A517P054"/>
<dbReference type="PANTHER" id="PTHR33546">
    <property type="entry name" value="LARGE, MULTIFUNCTIONAL SECRETED PROTEIN-RELATED"/>
    <property type="match status" value="1"/>
</dbReference>
<evidence type="ECO:0000256" key="1">
    <source>
        <dbReference type="ARBA" id="ARBA00022617"/>
    </source>
</evidence>
<dbReference type="InterPro" id="IPR011042">
    <property type="entry name" value="6-blade_b-propeller_TolB-like"/>
</dbReference>
<organism evidence="7 8">
    <name type="scientific">Stieleria marina</name>
    <dbReference type="NCBI Taxonomy" id="1930275"/>
    <lineage>
        <taxon>Bacteria</taxon>
        <taxon>Pseudomonadati</taxon>
        <taxon>Planctomycetota</taxon>
        <taxon>Planctomycetia</taxon>
        <taxon>Pirellulales</taxon>
        <taxon>Pirellulaceae</taxon>
        <taxon>Stieleria</taxon>
    </lineage>
</organism>
<proteinExistence type="predicted"/>
<protein>
    <recommendedName>
        <fullName evidence="6">Cytochrome c domain-containing protein</fullName>
    </recommendedName>
</protein>
<dbReference type="EMBL" id="CP036526">
    <property type="protein sequence ID" value="QDT12753.1"/>
    <property type="molecule type" value="Genomic_DNA"/>
</dbReference>
<dbReference type="Gene3D" id="2.60.120.260">
    <property type="entry name" value="Galactose-binding domain-like"/>
    <property type="match status" value="1"/>
</dbReference>
<dbReference type="PANTHER" id="PTHR33546:SF1">
    <property type="entry name" value="LARGE, MULTIFUNCTIONAL SECRETED PROTEIN"/>
    <property type="match status" value="1"/>
</dbReference>
<keyword evidence="8" id="KW-1185">Reference proteome</keyword>
<feature type="domain" description="Cytochrome c" evidence="6">
    <location>
        <begin position="826"/>
        <end position="967"/>
    </location>
</feature>
<evidence type="ECO:0000259" key="6">
    <source>
        <dbReference type="PROSITE" id="PS51007"/>
    </source>
</evidence>
<keyword evidence="3 4" id="KW-0408">Iron</keyword>
<evidence type="ECO:0000256" key="3">
    <source>
        <dbReference type="ARBA" id="ARBA00023004"/>
    </source>
</evidence>
<evidence type="ECO:0000313" key="7">
    <source>
        <dbReference type="EMBL" id="QDT12753.1"/>
    </source>
</evidence>
<evidence type="ECO:0000256" key="5">
    <source>
        <dbReference type="SAM" id="SignalP"/>
    </source>
</evidence>
<dbReference type="InterPro" id="IPR013427">
    <property type="entry name" value="Haem-bd_dom_put"/>
</dbReference>
<keyword evidence="5" id="KW-0732">Signal</keyword>